<name>A0A6M3LY13_9ZZZZ</name>
<evidence type="ECO:0008006" key="3">
    <source>
        <dbReference type="Google" id="ProtNLM"/>
    </source>
</evidence>
<accession>A0A6M3LY13</accession>
<gene>
    <name evidence="1" type="ORF">MM171A01448_0004</name>
    <name evidence="2" type="ORF">MM171B01050_0008</name>
</gene>
<evidence type="ECO:0000313" key="1">
    <source>
        <dbReference type="EMBL" id="QJA98889.1"/>
    </source>
</evidence>
<proteinExistence type="predicted"/>
<sequence length="142" mass="16630">MKALSGYAEWFWLLAKNIKPVENRGWSLTRYFKRDQLPVRVYLHASKTRTPIEDLNFIMSRLTIEQLNEFIKVDWQRYRGHIIGEITITDEVTREDIGMPATRSPWFGGPFGFVVEDGVLYDEPIPYKGQLGFFKVEIGDKQ</sequence>
<dbReference type="InterPro" id="IPR015947">
    <property type="entry name" value="PUA-like_sf"/>
</dbReference>
<protein>
    <recommendedName>
        <fullName evidence="3">ASCH domain-containing protein</fullName>
    </recommendedName>
</protein>
<reference evidence="1" key="1">
    <citation type="submission" date="2020-03" db="EMBL/GenBank/DDBJ databases">
        <title>The deep terrestrial virosphere.</title>
        <authorList>
            <person name="Holmfeldt K."/>
            <person name="Nilsson E."/>
            <person name="Simone D."/>
            <person name="Lopez-Fernandez M."/>
            <person name="Wu X."/>
            <person name="de Brujin I."/>
            <person name="Lundin D."/>
            <person name="Andersson A."/>
            <person name="Bertilsson S."/>
            <person name="Dopson M."/>
        </authorList>
    </citation>
    <scope>NUCLEOTIDE SEQUENCE</scope>
    <source>
        <strain evidence="1">MM171A01448</strain>
        <strain evidence="2">MM171B01050</strain>
    </source>
</reference>
<dbReference type="EMBL" id="MT143812">
    <property type="protein sequence ID" value="QJB02868.1"/>
    <property type="molecule type" value="Genomic_DNA"/>
</dbReference>
<organism evidence="1">
    <name type="scientific">viral metagenome</name>
    <dbReference type="NCBI Taxonomy" id="1070528"/>
    <lineage>
        <taxon>unclassified sequences</taxon>
        <taxon>metagenomes</taxon>
        <taxon>organismal metagenomes</taxon>
    </lineage>
</organism>
<dbReference type="SUPFAM" id="SSF88697">
    <property type="entry name" value="PUA domain-like"/>
    <property type="match status" value="1"/>
</dbReference>
<dbReference type="EMBL" id="MT143616">
    <property type="protein sequence ID" value="QJA98889.1"/>
    <property type="molecule type" value="Genomic_DNA"/>
</dbReference>
<evidence type="ECO:0000313" key="2">
    <source>
        <dbReference type="EMBL" id="QJB02868.1"/>
    </source>
</evidence>
<dbReference type="AlphaFoldDB" id="A0A6M3LY13"/>